<evidence type="ECO:0000256" key="1">
    <source>
        <dbReference type="ARBA" id="ARBA00009013"/>
    </source>
</evidence>
<dbReference type="Gene3D" id="3.30.750.24">
    <property type="entry name" value="STAS domain"/>
    <property type="match status" value="1"/>
</dbReference>
<dbReference type="RefSeq" id="WP_030108349.1">
    <property type="nucleotide sequence ID" value="NZ_BAAABQ010000073.1"/>
</dbReference>
<dbReference type="NCBIfam" id="TIGR00377">
    <property type="entry name" value="ant_ant_sig"/>
    <property type="match status" value="1"/>
</dbReference>
<accession>A0ABR6BNC7</accession>
<evidence type="ECO:0000259" key="3">
    <source>
        <dbReference type="PROSITE" id="PS50801"/>
    </source>
</evidence>
<evidence type="ECO:0000256" key="2">
    <source>
        <dbReference type="RuleBase" id="RU003749"/>
    </source>
</evidence>
<dbReference type="Proteomes" id="UP000517916">
    <property type="component" value="Unassembled WGS sequence"/>
</dbReference>
<dbReference type="EMBL" id="JACJID010000004">
    <property type="protein sequence ID" value="MBA8928385.1"/>
    <property type="molecule type" value="Genomic_DNA"/>
</dbReference>
<keyword evidence="5" id="KW-1185">Reference proteome</keyword>
<reference evidence="4 5" key="1">
    <citation type="submission" date="2020-08" db="EMBL/GenBank/DDBJ databases">
        <title>Genomic Encyclopedia of Archaeal and Bacterial Type Strains, Phase II (KMG-II): from individual species to whole genera.</title>
        <authorList>
            <person name="Goeker M."/>
        </authorList>
    </citation>
    <scope>NUCLEOTIDE SEQUENCE [LARGE SCALE GENOMIC DNA]</scope>
    <source>
        <strain evidence="4 5">DSM 43850</strain>
    </source>
</reference>
<dbReference type="PROSITE" id="PS50801">
    <property type="entry name" value="STAS"/>
    <property type="match status" value="1"/>
</dbReference>
<comment type="caution">
    <text evidence="4">The sequence shown here is derived from an EMBL/GenBank/DDBJ whole genome shotgun (WGS) entry which is preliminary data.</text>
</comment>
<organism evidence="4 5">
    <name type="scientific">Kutzneria viridogrisea</name>
    <dbReference type="NCBI Taxonomy" id="47990"/>
    <lineage>
        <taxon>Bacteria</taxon>
        <taxon>Bacillati</taxon>
        <taxon>Actinomycetota</taxon>
        <taxon>Actinomycetes</taxon>
        <taxon>Pseudonocardiales</taxon>
        <taxon>Pseudonocardiaceae</taxon>
        <taxon>Kutzneria</taxon>
    </lineage>
</organism>
<name>A0ABR6BNC7_9PSEU</name>
<evidence type="ECO:0000313" key="4">
    <source>
        <dbReference type="EMBL" id="MBA8928385.1"/>
    </source>
</evidence>
<feature type="domain" description="STAS" evidence="3">
    <location>
        <begin position="12"/>
        <end position="121"/>
    </location>
</feature>
<dbReference type="Pfam" id="PF01740">
    <property type="entry name" value="STAS"/>
    <property type="match status" value="1"/>
</dbReference>
<sequence>MPAAPFDHGELIALDSESVGDAVVVHVTGELDLPTAAAADAELARAVDSGARAVVVDLDKVHFLGSSGLRVLLTVRDKAEQGGVDLRLVCQERVVVRPLEVTGLLSAFQIHPSVREAVDAAAQRAR</sequence>
<dbReference type="InterPro" id="IPR036513">
    <property type="entry name" value="STAS_dom_sf"/>
</dbReference>
<comment type="similarity">
    <text evidence="1 2">Belongs to the anti-sigma-factor antagonist family.</text>
</comment>
<dbReference type="PANTHER" id="PTHR33495">
    <property type="entry name" value="ANTI-SIGMA FACTOR ANTAGONIST TM_1081-RELATED-RELATED"/>
    <property type="match status" value="1"/>
</dbReference>
<dbReference type="InterPro" id="IPR003658">
    <property type="entry name" value="Anti-sigma_ant"/>
</dbReference>
<dbReference type="InterPro" id="IPR002645">
    <property type="entry name" value="STAS_dom"/>
</dbReference>
<dbReference type="PANTHER" id="PTHR33495:SF2">
    <property type="entry name" value="ANTI-SIGMA FACTOR ANTAGONIST TM_1081-RELATED"/>
    <property type="match status" value="1"/>
</dbReference>
<protein>
    <recommendedName>
        <fullName evidence="2">Anti-sigma factor antagonist</fullName>
    </recommendedName>
</protein>
<dbReference type="SUPFAM" id="SSF52091">
    <property type="entry name" value="SpoIIaa-like"/>
    <property type="match status" value="1"/>
</dbReference>
<gene>
    <name evidence="4" type="ORF">BC739_005602</name>
</gene>
<dbReference type="CDD" id="cd07043">
    <property type="entry name" value="STAS_anti-anti-sigma_factors"/>
    <property type="match status" value="1"/>
</dbReference>
<evidence type="ECO:0000313" key="5">
    <source>
        <dbReference type="Proteomes" id="UP000517916"/>
    </source>
</evidence>
<proteinExistence type="inferred from homology"/>